<dbReference type="RefSeq" id="WP_000942622.1">
    <property type="nucleotide sequence ID" value="NZ_CAACXY010000016.1"/>
</dbReference>
<proteinExistence type="predicted"/>
<dbReference type="CDD" id="cd08579">
    <property type="entry name" value="GDPD_memb_like"/>
    <property type="match status" value="1"/>
</dbReference>
<feature type="transmembrane region" description="Helical" evidence="1">
    <location>
        <begin position="313"/>
        <end position="336"/>
    </location>
</feature>
<evidence type="ECO:0000256" key="1">
    <source>
        <dbReference type="SAM" id="Phobius"/>
    </source>
</evidence>
<feature type="transmembrane region" description="Helical" evidence="1">
    <location>
        <begin position="120"/>
        <end position="140"/>
    </location>
</feature>
<feature type="transmembrane region" description="Helical" evidence="1">
    <location>
        <begin position="71"/>
        <end position="99"/>
    </location>
</feature>
<accession>A0A3D8VXE2</accession>
<dbReference type="EMBL" id="UHEQ01000004">
    <property type="protein sequence ID" value="SUN14639.1"/>
    <property type="molecule type" value="Genomic_DNA"/>
</dbReference>
<sequence length="593" mass="67995">MLRALKEDFFLTLTSLKNQFWVYIGTGILIQTLVAYLVKGILSFIFRRILILSNTPAVTKDNWTLLFNHPLALLLFILYIVILIGFIYTEFAIYTIAILKTEFSLSIKKWLTIFPKKIKSLLGPQLIWVSIYLLLTIPLANLGLRSSILEHLKIPDFISGELTKTVFGKIGYSTLLLLICYLNLRLIYFLPLTILTDYNAKEALLESWKLSRGKRQWRLLSKIILTSLFISVIGTVALAVVAGTFSFIDHSGNNFPLQATFYNLLKSILFAVTLLIKCLIISHLLADIKQNKSIVQQWRAWKGVHHKQKFKHIACVILALAIGTTALKNAIALALLQDNISIKKELIAHRGDTSHGVENSIEALKAAHKAKADYSEMDVIMTKDHKLVVIHDDNLKRLSGMNKDVSKLTLDQVTKIPIHQGRFASYIPSFAEFMKTAQSLDQKIMIELKPYNQNLDIYADEFIKEFKELRLSTKHKVMSLNLTLIEKVEKKLPQLDTGYLIPLHWGTLQNHNVDFYGIEEFSYNDWIAYLAQEYNKQLYVWTINRDNLMIRYLQSPVNGIITDELNLFKVINKDIKNSPNYYQRALQLIDSEG</sequence>
<keyword evidence="4" id="KW-0378">Hydrolase</keyword>
<dbReference type="InterPro" id="IPR018476">
    <property type="entry name" value="GlyceroP-diester-Pdiesterase_M"/>
</dbReference>
<dbReference type="PANTHER" id="PTHR46211:SF8">
    <property type="entry name" value="PHOSPHODIESTERASE"/>
    <property type="match status" value="1"/>
</dbReference>
<dbReference type="GO" id="GO:0006629">
    <property type="term" value="P:lipid metabolic process"/>
    <property type="evidence" value="ECO:0007669"/>
    <property type="project" value="InterPro"/>
</dbReference>
<keyword evidence="1" id="KW-0472">Membrane</keyword>
<protein>
    <submittedName>
        <fullName evidence="3">Glycerophosphodiester phosphodiesterase</fullName>
    </submittedName>
    <submittedName>
        <fullName evidence="4">Glycerophosphoryl diester phosphodiesterase</fullName>
        <ecNumber evidence="4">3.1.4.46</ecNumber>
    </submittedName>
</protein>
<dbReference type="PROSITE" id="PS51704">
    <property type="entry name" value="GP_PDE"/>
    <property type="match status" value="1"/>
</dbReference>
<dbReference type="InterPro" id="IPR017946">
    <property type="entry name" value="PLC-like_Pdiesterase_TIM-brl"/>
</dbReference>
<dbReference type="AlphaFoldDB" id="A0A3D8VXE2"/>
<keyword evidence="1" id="KW-0812">Transmembrane</keyword>
<dbReference type="SUPFAM" id="SSF51695">
    <property type="entry name" value="PLC-like phosphodiesterases"/>
    <property type="match status" value="1"/>
</dbReference>
<feature type="transmembrane region" description="Helical" evidence="1">
    <location>
        <begin position="219"/>
        <end position="248"/>
    </location>
</feature>
<reference evidence="4 5" key="2">
    <citation type="submission" date="2018-06" db="EMBL/GenBank/DDBJ databases">
        <authorList>
            <consortium name="Pathogen Informatics"/>
            <person name="Doyle S."/>
        </authorList>
    </citation>
    <scope>NUCLEOTIDE SEQUENCE [LARGE SCALE GENOMIC DNA]</scope>
    <source>
        <strain evidence="4 5">NCTC8185</strain>
    </source>
</reference>
<comment type="caution">
    <text evidence="4">The sequence shown here is derived from an EMBL/GenBank/DDBJ whole genome shotgun (WGS) entry which is preliminary data.</text>
</comment>
<gene>
    <name evidence="4" type="primary">glpQ</name>
    <name evidence="3" type="ORF">C4618_09045</name>
    <name evidence="4" type="ORF">NCTC8185_01933</name>
</gene>
<evidence type="ECO:0000313" key="5">
    <source>
        <dbReference type="Proteomes" id="UP000254076"/>
    </source>
</evidence>
<dbReference type="Proteomes" id="UP000256718">
    <property type="component" value="Unassembled WGS sequence"/>
</dbReference>
<feature type="domain" description="GP-PDE" evidence="2">
    <location>
        <begin position="344"/>
        <end position="572"/>
    </location>
</feature>
<dbReference type="Pfam" id="PF03009">
    <property type="entry name" value="GDPD"/>
    <property type="match status" value="1"/>
</dbReference>
<dbReference type="Gene3D" id="3.20.20.190">
    <property type="entry name" value="Phosphatidylinositol (PI) phosphodiesterase"/>
    <property type="match status" value="1"/>
</dbReference>
<feature type="transmembrane region" description="Helical" evidence="1">
    <location>
        <begin position="175"/>
        <end position="198"/>
    </location>
</feature>
<evidence type="ECO:0000313" key="3">
    <source>
        <dbReference type="EMBL" id="RDY79527.1"/>
    </source>
</evidence>
<dbReference type="Pfam" id="PF10110">
    <property type="entry name" value="GPDPase_memb"/>
    <property type="match status" value="1"/>
</dbReference>
<dbReference type="Proteomes" id="UP000254076">
    <property type="component" value="Unassembled WGS sequence"/>
</dbReference>
<evidence type="ECO:0000313" key="6">
    <source>
        <dbReference type="Proteomes" id="UP000256718"/>
    </source>
</evidence>
<name>A0A3D8VXE2_STRAG</name>
<keyword evidence="1" id="KW-1133">Transmembrane helix</keyword>
<dbReference type="InterPro" id="IPR030395">
    <property type="entry name" value="GP_PDE_dom"/>
</dbReference>
<dbReference type="PANTHER" id="PTHR46211">
    <property type="entry name" value="GLYCEROPHOSPHORYL DIESTER PHOSPHODIESTERASE"/>
    <property type="match status" value="1"/>
</dbReference>
<dbReference type="GO" id="GO:0008889">
    <property type="term" value="F:glycerophosphodiester phosphodiesterase activity"/>
    <property type="evidence" value="ECO:0007669"/>
    <property type="project" value="UniProtKB-EC"/>
</dbReference>
<organism evidence="4 5">
    <name type="scientific">Streptococcus agalactiae</name>
    <dbReference type="NCBI Taxonomy" id="1311"/>
    <lineage>
        <taxon>Bacteria</taxon>
        <taxon>Bacillati</taxon>
        <taxon>Bacillota</taxon>
        <taxon>Bacilli</taxon>
        <taxon>Lactobacillales</taxon>
        <taxon>Streptococcaceae</taxon>
        <taxon>Streptococcus</taxon>
    </lineage>
</organism>
<evidence type="ECO:0000259" key="2">
    <source>
        <dbReference type="PROSITE" id="PS51704"/>
    </source>
</evidence>
<feature type="transmembrane region" description="Helical" evidence="1">
    <location>
        <begin position="20"/>
        <end position="46"/>
    </location>
</feature>
<dbReference type="EMBL" id="QHGZ01000188">
    <property type="protein sequence ID" value="RDY79527.1"/>
    <property type="molecule type" value="Genomic_DNA"/>
</dbReference>
<reference evidence="3 6" key="1">
    <citation type="journal article" date="2018" name="Emerg. Microbes Infect.">
        <title>Phenotypic and molecular analysis of nontypeable Group B streptococci: identification of cps2a and hybrid cps2a/cps5 Group B streptococcal capsule gene clusters.</title>
        <authorList>
            <person name="Alhhazmi A."/>
            <person name="Tyrrell G.J."/>
        </authorList>
    </citation>
    <scope>NUCLEOTIDE SEQUENCE [LARGE SCALE GENOMIC DNA]</scope>
    <source>
        <strain evidence="3 6">PLGBS17</strain>
    </source>
</reference>
<feature type="transmembrane region" description="Helical" evidence="1">
    <location>
        <begin position="268"/>
        <end position="286"/>
    </location>
</feature>
<evidence type="ECO:0000313" key="4">
    <source>
        <dbReference type="EMBL" id="SUN14639.1"/>
    </source>
</evidence>
<dbReference type="EC" id="3.1.4.46" evidence="4"/>